<organism evidence="1 2">
    <name type="scientific">Lophium mytilinum</name>
    <dbReference type="NCBI Taxonomy" id="390894"/>
    <lineage>
        <taxon>Eukaryota</taxon>
        <taxon>Fungi</taxon>
        <taxon>Dikarya</taxon>
        <taxon>Ascomycota</taxon>
        <taxon>Pezizomycotina</taxon>
        <taxon>Dothideomycetes</taxon>
        <taxon>Pleosporomycetidae</taxon>
        <taxon>Mytilinidiales</taxon>
        <taxon>Mytilinidiaceae</taxon>
        <taxon>Lophium</taxon>
    </lineage>
</organism>
<protein>
    <recommendedName>
        <fullName evidence="3">SET domain-containing protein</fullName>
    </recommendedName>
</protein>
<dbReference type="EMBL" id="MU004200">
    <property type="protein sequence ID" value="KAF2489026.1"/>
    <property type="molecule type" value="Genomic_DNA"/>
</dbReference>
<dbReference type="Gene3D" id="1.25.40.10">
    <property type="entry name" value="Tetratricopeptide repeat domain"/>
    <property type="match status" value="1"/>
</dbReference>
<dbReference type="SUPFAM" id="SSF82199">
    <property type="entry name" value="SET domain"/>
    <property type="match status" value="1"/>
</dbReference>
<gene>
    <name evidence="1" type="ORF">BU16DRAFT_623279</name>
</gene>
<dbReference type="SUPFAM" id="SSF48452">
    <property type="entry name" value="TPR-like"/>
    <property type="match status" value="1"/>
</dbReference>
<evidence type="ECO:0000313" key="2">
    <source>
        <dbReference type="Proteomes" id="UP000799750"/>
    </source>
</evidence>
<dbReference type="InterPro" id="IPR011990">
    <property type="entry name" value="TPR-like_helical_dom_sf"/>
</dbReference>
<dbReference type="OrthoDB" id="438641at2759"/>
<keyword evidence="2" id="KW-1185">Reference proteome</keyword>
<evidence type="ECO:0008006" key="3">
    <source>
        <dbReference type="Google" id="ProtNLM"/>
    </source>
</evidence>
<dbReference type="Proteomes" id="UP000799750">
    <property type="component" value="Unassembled WGS sequence"/>
</dbReference>
<dbReference type="PANTHER" id="PTHR47643:SF2">
    <property type="entry name" value="TPR DOMAIN PROTEIN (AFU_ORTHOLOGUE AFUA_5G12710)"/>
    <property type="match status" value="1"/>
</dbReference>
<dbReference type="AlphaFoldDB" id="A0A6A6QAL9"/>
<sequence length="537" mass="61720">MQRTQGLQNQHENKVSLRDKVYKRGLILKGKPFRMKDSAFKTQILEYFKKAKAEEKRLAKDASPSNHTLSKLPSRYPPCSKSTADLEPMLVHDLRIENHHLDRVLVVRLCGDPIVSAHNGMLWLVEDLEKKMAIVAVHNWHTDPEEMCQLFNEGLVVAIKQPYLELCKMGGLCNIRVDHVSDIHVLPVTHPLIASFYVEEEKDRTCKKTSAEQWEIAGDDQFKARAYVAAARCYSNCLDMDMNSLTADVKERLLRKRAMTYRELGRFDDMFADALRLKQRDHLAAILRATAHNGIRNHQLCLDILELEAVDQRDVRVESLRKRANSRLGMENRDDFVPLRHAFTQRVRITAIQKRPRGMFMAEIGRRGQTIVSEEALFLVRPKHQGSHPGRKFCIVDLVENWQYTVLHPPLFVDAIQHARRSSFLADALLKIDDDNYMRSSADGMHVLNSFRIHGIVKDHAFQDVLGQPFGIWHRARHAILSDQPNVEIEITENTVLVKATQDIAVGEEITLPTKVRFKRWDGSFRGASREISVRPQ</sequence>
<evidence type="ECO:0000313" key="1">
    <source>
        <dbReference type="EMBL" id="KAF2489026.1"/>
    </source>
</evidence>
<dbReference type="InterPro" id="IPR053209">
    <property type="entry name" value="Gramillin-biosynth_MTr"/>
</dbReference>
<dbReference type="PANTHER" id="PTHR47643">
    <property type="entry name" value="TPR DOMAIN PROTEIN (AFU_ORTHOLOGUE AFUA_5G12710)"/>
    <property type="match status" value="1"/>
</dbReference>
<name>A0A6A6QAL9_9PEZI</name>
<accession>A0A6A6QAL9</accession>
<reference evidence="1" key="1">
    <citation type="journal article" date="2020" name="Stud. Mycol.">
        <title>101 Dothideomycetes genomes: a test case for predicting lifestyles and emergence of pathogens.</title>
        <authorList>
            <person name="Haridas S."/>
            <person name="Albert R."/>
            <person name="Binder M."/>
            <person name="Bloem J."/>
            <person name="Labutti K."/>
            <person name="Salamov A."/>
            <person name="Andreopoulos B."/>
            <person name="Baker S."/>
            <person name="Barry K."/>
            <person name="Bills G."/>
            <person name="Bluhm B."/>
            <person name="Cannon C."/>
            <person name="Castanera R."/>
            <person name="Culley D."/>
            <person name="Daum C."/>
            <person name="Ezra D."/>
            <person name="Gonzalez J."/>
            <person name="Henrissat B."/>
            <person name="Kuo A."/>
            <person name="Liang C."/>
            <person name="Lipzen A."/>
            <person name="Lutzoni F."/>
            <person name="Magnuson J."/>
            <person name="Mondo S."/>
            <person name="Nolan M."/>
            <person name="Ohm R."/>
            <person name="Pangilinan J."/>
            <person name="Park H.-J."/>
            <person name="Ramirez L."/>
            <person name="Alfaro M."/>
            <person name="Sun H."/>
            <person name="Tritt A."/>
            <person name="Yoshinaga Y."/>
            <person name="Zwiers L.-H."/>
            <person name="Turgeon B."/>
            <person name="Goodwin S."/>
            <person name="Spatafora J."/>
            <person name="Crous P."/>
            <person name="Grigoriev I."/>
        </authorList>
    </citation>
    <scope>NUCLEOTIDE SEQUENCE</scope>
    <source>
        <strain evidence="1">CBS 269.34</strain>
    </source>
</reference>
<proteinExistence type="predicted"/>
<dbReference type="InterPro" id="IPR046341">
    <property type="entry name" value="SET_dom_sf"/>
</dbReference>